<feature type="region of interest" description="Disordered" evidence="1">
    <location>
        <begin position="1059"/>
        <end position="1112"/>
    </location>
</feature>
<evidence type="ECO:0000256" key="1">
    <source>
        <dbReference type="SAM" id="MobiDB-lite"/>
    </source>
</evidence>
<feature type="compositionally biased region" description="Basic residues" evidence="1">
    <location>
        <begin position="1071"/>
        <end position="1091"/>
    </location>
</feature>
<reference evidence="3" key="1">
    <citation type="submission" date="2021-02" db="EMBL/GenBank/DDBJ databases">
        <authorList>
            <person name="Dougan E. K."/>
            <person name="Rhodes N."/>
            <person name="Thang M."/>
            <person name="Chan C."/>
        </authorList>
    </citation>
    <scope>NUCLEOTIDE SEQUENCE</scope>
</reference>
<dbReference type="EMBL" id="CAJNIZ010006360">
    <property type="protein sequence ID" value="CAE7249389.1"/>
    <property type="molecule type" value="Genomic_DNA"/>
</dbReference>
<dbReference type="Proteomes" id="UP000649617">
    <property type="component" value="Unassembled WGS sequence"/>
</dbReference>
<name>A0A812LTN7_SYMPI</name>
<evidence type="ECO:0000259" key="2">
    <source>
        <dbReference type="PROSITE" id="PS50800"/>
    </source>
</evidence>
<comment type="caution">
    <text evidence="3">The sequence shown here is derived from an EMBL/GenBank/DDBJ whole genome shotgun (WGS) entry which is preliminary data.</text>
</comment>
<dbReference type="PROSITE" id="PS50800">
    <property type="entry name" value="SAP"/>
    <property type="match status" value="1"/>
</dbReference>
<dbReference type="PROSITE" id="PS00141">
    <property type="entry name" value="ASP_PROTEASE"/>
    <property type="match status" value="1"/>
</dbReference>
<proteinExistence type="predicted"/>
<accession>A0A812LTN7</accession>
<gene>
    <name evidence="3" type="ORF">SPIL2461_LOCUS4716</name>
</gene>
<feature type="region of interest" description="Disordered" evidence="1">
    <location>
        <begin position="1023"/>
        <end position="1046"/>
    </location>
</feature>
<feature type="compositionally biased region" description="Basic and acidic residues" evidence="1">
    <location>
        <begin position="236"/>
        <end position="256"/>
    </location>
</feature>
<feature type="domain" description="SAP" evidence="2">
    <location>
        <begin position="637"/>
        <end position="671"/>
    </location>
</feature>
<protein>
    <recommendedName>
        <fullName evidence="2">SAP domain-containing protein</fullName>
    </recommendedName>
</protein>
<feature type="compositionally biased region" description="Low complexity" evidence="1">
    <location>
        <begin position="262"/>
        <end position="280"/>
    </location>
</feature>
<evidence type="ECO:0000313" key="4">
    <source>
        <dbReference type="Proteomes" id="UP000649617"/>
    </source>
</evidence>
<dbReference type="GO" id="GO:0006508">
    <property type="term" value="P:proteolysis"/>
    <property type="evidence" value="ECO:0007669"/>
    <property type="project" value="InterPro"/>
</dbReference>
<dbReference type="OrthoDB" id="436362at2759"/>
<dbReference type="InterPro" id="IPR003034">
    <property type="entry name" value="SAP_dom"/>
</dbReference>
<keyword evidence="4" id="KW-1185">Reference proteome</keyword>
<evidence type="ECO:0000313" key="3">
    <source>
        <dbReference type="EMBL" id="CAE7249389.1"/>
    </source>
</evidence>
<dbReference type="InterPro" id="IPR001969">
    <property type="entry name" value="Aspartic_peptidase_AS"/>
</dbReference>
<feature type="region of interest" description="Disordered" evidence="1">
    <location>
        <begin position="234"/>
        <end position="326"/>
    </location>
</feature>
<feature type="non-terminal residue" evidence="3">
    <location>
        <position position="1"/>
    </location>
</feature>
<dbReference type="AlphaFoldDB" id="A0A812LTN7"/>
<organism evidence="3 4">
    <name type="scientific">Symbiodinium pilosum</name>
    <name type="common">Dinoflagellate</name>
    <dbReference type="NCBI Taxonomy" id="2952"/>
    <lineage>
        <taxon>Eukaryota</taxon>
        <taxon>Sar</taxon>
        <taxon>Alveolata</taxon>
        <taxon>Dinophyceae</taxon>
        <taxon>Suessiales</taxon>
        <taxon>Symbiodiniaceae</taxon>
        <taxon>Symbiodinium</taxon>
    </lineage>
</organism>
<sequence>MFSPRCCQLPRAAQAAEAQASASKTDGLVKAMKVEAWKPATREEELKTWRDWYFQLTTWLIANDNGYEDELGQIDPDSPVDHDLLEDESVQRSQKLYGLLCSLLKGRPLLLIRSLEKEKAGYEALRILKREMEPKERARSLAITKQLASWQLKESTGLHEQLVAYEEALRSYEASSGNSFPDDLMVATVVTGLKEPLRSQAQLRMRSSTTYSDIREWILQYENVNALELFIGSKGSRPERGKHGKDKGKGGKQGKDKKGKQQHQWQGGKQQHQWHGGKQLQHGKGKRQQPYSWGKGKGHDASSSSGKGYGGGWEPQKGKKGKAYGIDCDPGDLDDFSLPGVRMIQTGPQRFQMDATDNDDCWEVWHPSALDADLVSEGGNDTQKVAAGVQVIESGGGYQPALDVVVDSGADVSVAPLSFRHSGQAAGHTGILMQDVDGRPVQIRERFCVANIGSVILSLGRLIRAGWNMLRRNTLVMAAVVSAIAMFDAGPLPPEAEEVASQDSLWSTDDWSWVSVFVRKDVATRQPQPGDVWLQVLSMSSHDFERHRRQLILIDSELHGEHDLCILLHVEEIPTNALTEPGELFAAPCERDPPFVPAGEEPGAGAMVGDVMAEGRPVRGAEENEDGDVKLDGVPLNMATPLKDLKDLCAQLGLATSGAKPTVLKRLRDHHEVMEKQLASEVARKLFQEQERAPETLRAPVLPSARSKQSPHKVLDPDKRLLMVKMVQKHRPLLRKVQRRSQTTNQFGLNLAGAEPTTGWVIAIPLMAKGSASLKKVTEHITRLSMQVGAGERIVVQGDPEPAVKQVINSVEACRVKLGLATDTRLAPRGSHASNGLAEKAVDTVRRNALTLKAHVEDRIKAKIGGHCPIFAWLLRHTAFLHNRFFVTGKGAPPFEILHGRQYKGKLIVFGEQCIFHKPSKYKGDVQWHRGIWVGVNERNGAHVLLTNEGAFESRSIRRLPGEEQWSAEAVLQAQGLPWDYKGKLKRKKALCASARAPLLPDNATLEELARAAGKAAAETIVAATPNLRRHDDEAGSDPETSSVPSMGVLRRAVLEHNQKPEQFQSNPREHRQRKQKQFQFRPKREHKQRPKQFQSNPGEHRQRKQKQFQFPGQVKVDSEQAGSWVANQCWIIDALESDPTDEVVWDYGGESPPQLSSEELRQVDLKSDLIEVERLVEMGSARLEKAANMDPEEQTGGGLITFVLERLLPGQRIAASEWFIFIRDILSEVQVSEPMKDVGDELEFLK</sequence>
<dbReference type="GO" id="GO:0004190">
    <property type="term" value="F:aspartic-type endopeptidase activity"/>
    <property type="evidence" value="ECO:0007669"/>
    <property type="project" value="InterPro"/>
</dbReference>